<dbReference type="Proteomes" id="UP001196413">
    <property type="component" value="Unassembled WGS sequence"/>
</dbReference>
<gene>
    <name evidence="1" type="ORF">KIN20_029112</name>
</gene>
<keyword evidence="2" id="KW-1185">Reference proteome</keyword>
<proteinExistence type="predicted"/>
<evidence type="ECO:0000313" key="1">
    <source>
        <dbReference type="EMBL" id="KAJ1368056.1"/>
    </source>
</evidence>
<accession>A0AAD5R204</accession>
<name>A0AAD5R204_PARTN</name>
<sequence>MDQRLRSDVHFTYALKPKLRLMMRISLPATAICRLFADMQNQRYPDAFATVSTPASITWYAVSVRVNKTVRLMRLILDGD</sequence>
<reference evidence="1" key="1">
    <citation type="submission" date="2021-06" db="EMBL/GenBank/DDBJ databases">
        <title>Parelaphostrongylus tenuis whole genome reference sequence.</title>
        <authorList>
            <person name="Garwood T.J."/>
            <person name="Larsen P.A."/>
            <person name="Fountain-Jones N.M."/>
            <person name="Garbe J.R."/>
            <person name="Macchietto M.G."/>
            <person name="Kania S.A."/>
            <person name="Gerhold R.W."/>
            <person name="Richards J.E."/>
            <person name="Wolf T.M."/>
        </authorList>
    </citation>
    <scope>NUCLEOTIDE SEQUENCE</scope>
    <source>
        <strain evidence="1">MNPRO001-30</strain>
        <tissue evidence="1">Meninges</tissue>
    </source>
</reference>
<dbReference type="AlphaFoldDB" id="A0AAD5R204"/>
<dbReference type="EMBL" id="JAHQIW010006076">
    <property type="protein sequence ID" value="KAJ1368056.1"/>
    <property type="molecule type" value="Genomic_DNA"/>
</dbReference>
<comment type="caution">
    <text evidence="1">The sequence shown here is derived from an EMBL/GenBank/DDBJ whole genome shotgun (WGS) entry which is preliminary data.</text>
</comment>
<evidence type="ECO:0000313" key="2">
    <source>
        <dbReference type="Proteomes" id="UP001196413"/>
    </source>
</evidence>
<organism evidence="1 2">
    <name type="scientific">Parelaphostrongylus tenuis</name>
    <name type="common">Meningeal worm</name>
    <dbReference type="NCBI Taxonomy" id="148309"/>
    <lineage>
        <taxon>Eukaryota</taxon>
        <taxon>Metazoa</taxon>
        <taxon>Ecdysozoa</taxon>
        <taxon>Nematoda</taxon>
        <taxon>Chromadorea</taxon>
        <taxon>Rhabditida</taxon>
        <taxon>Rhabditina</taxon>
        <taxon>Rhabditomorpha</taxon>
        <taxon>Strongyloidea</taxon>
        <taxon>Metastrongylidae</taxon>
        <taxon>Parelaphostrongylus</taxon>
    </lineage>
</organism>
<protein>
    <submittedName>
        <fullName evidence="1">Uncharacterized protein</fullName>
    </submittedName>
</protein>